<name>A0A7S0BXI2_9STRA</name>
<sequence length="282" mass="30768">MENMTSRVGVTIITGGGTGIGAALARRLSSQNVPVVIVGRRIEKLLETKSLCDNPSNVRTVVADVSKPEGRDAILKSLGSNEAVDALVHNAAVLEPIGRLIDVNPDQFREHLSINLESPLFLTKALLPHLTRSFAVDDSVSSVRGTCDNEEVGKYATGRVLHISSGAAHKPYKGWGPYCTSKAAFHMMYQVLSAELGPIGVAVGSARPGVVDTPMQSLIREQNESDLPDVSKFRSLKEQGSLIDPVEVAAFLDWLLSKTSDKEFSEKEWDVRDKEHRHRWST</sequence>
<organism evidence="5">
    <name type="scientific">Proboscia inermis</name>
    <dbReference type="NCBI Taxonomy" id="420281"/>
    <lineage>
        <taxon>Eukaryota</taxon>
        <taxon>Sar</taxon>
        <taxon>Stramenopiles</taxon>
        <taxon>Ochrophyta</taxon>
        <taxon>Bacillariophyta</taxon>
        <taxon>Coscinodiscophyceae</taxon>
        <taxon>Rhizosoleniophycidae</taxon>
        <taxon>Rhizosoleniales</taxon>
        <taxon>Rhizosoleniaceae</taxon>
        <taxon>Proboscia</taxon>
    </lineage>
</organism>
<keyword evidence="3" id="KW-0521">NADP</keyword>
<proteinExistence type="predicted"/>
<evidence type="ECO:0000313" key="5">
    <source>
        <dbReference type="EMBL" id="CAD8406624.1"/>
    </source>
</evidence>
<accession>A0A7S0BXI2</accession>
<evidence type="ECO:0008006" key="6">
    <source>
        <dbReference type="Google" id="ProtNLM"/>
    </source>
</evidence>
<gene>
    <name evidence="5" type="ORF">PINE0816_LOCUS2741</name>
</gene>
<dbReference type="GO" id="GO:0005737">
    <property type="term" value="C:cytoplasm"/>
    <property type="evidence" value="ECO:0007669"/>
    <property type="project" value="UniProtKB-SubCell"/>
</dbReference>
<evidence type="ECO:0000256" key="3">
    <source>
        <dbReference type="ARBA" id="ARBA00022857"/>
    </source>
</evidence>
<keyword evidence="2" id="KW-0963">Cytoplasm</keyword>
<dbReference type="PANTHER" id="PTHR44085:SF2">
    <property type="entry name" value="SEPIAPTERIN REDUCTASE"/>
    <property type="match status" value="1"/>
</dbReference>
<protein>
    <recommendedName>
        <fullName evidence="6">Sepiapterin reductase</fullName>
    </recommendedName>
</protein>
<keyword evidence="4" id="KW-0560">Oxidoreductase</keyword>
<evidence type="ECO:0000256" key="1">
    <source>
        <dbReference type="ARBA" id="ARBA00004496"/>
    </source>
</evidence>
<dbReference type="PRINTS" id="PR00081">
    <property type="entry name" value="GDHRDH"/>
</dbReference>
<dbReference type="GO" id="GO:0006729">
    <property type="term" value="P:tetrahydrobiopterin biosynthetic process"/>
    <property type="evidence" value="ECO:0007669"/>
    <property type="project" value="TreeGrafter"/>
</dbReference>
<evidence type="ECO:0000256" key="4">
    <source>
        <dbReference type="ARBA" id="ARBA00023002"/>
    </source>
</evidence>
<reference evidence="5" key="1">
    <citation type="submission" date="2021-01" db="EMBL/GenBank/DDBJ databases">
        <authorList>
            <person name="Corre E."/>
            <person name="Pelletier E."/>
            <person name="Niang G."/>
            <person name="Scheremetjew M."/>
            <person name="Finn R."/>
            <person name="Kale V."/>
            <person name="Holt S."/>
            <person name="Cochrane G."/>
            <person name="Meng A."/>
            <person name="Brown T."/>
            <person name="Cohen L."/>
        </authorList>
    </citation>
    <scope>NUCLEOTIDE SEQUENCE</scope>
    <source>
        <strain evidence="5">CCAP1064/1</strain>
    </source>
</reference>
<dbReference type="EMBL" id="HBEL01005723">
    <property type="protein sequence ID" value="CAD8406624.1"/>
    <property type="molecule type" value="Transcribed_RNA"/>
</dbReference>
<dbReference type="InterPro" id="IPR036291">
    <property type="entry name" value="NAD(P)-bd_dom_sf"/>
</dbReference>
<dbReference type="Gene3D" id="3.40.50.720">
    <property type="entry name" value="NAD(P)-binding Rossmann-like Domain"/>
    <property type="match status" value="1"/>
</dbReference>
<dbReference type="Pfam" id="PF00106">
    <property type="entry name" value="adh_short"/>
    <property type="match status" value="1"/>
</dbReference>
<dbReference type="InterPro" id="IPR002347">
    <property type="entry name" value="SDR_fam"/>
</dbReference>
<dbReference type="SUPFAM" id="SSF51735">
    <property type="entry name" value="NAD(P)-binding Rossmann-fold domains"/>
    <property type="match status" value="1"/>
</dbReference>
<dbReference type="GO" id="GO:0004757">
    <property type="term" value="F:sepiapterin reductase (NADP+) activity"/>
    <property type="evidence" value="ECO:0007669"/>
    <property type="project" value="TreeGrafter"/>
</dbReference>
<evidence type="ECO:0000256" key="2">
    <source>
        <dbReference type="ARBA" id="ARBA00022490"/>
    </source>
</evidence>
<dbReference type="InterPro" id="IPR051721">
    <property type="entry name" value="Biopterin_syn/organic_redct"/>
</dbReference>
<dbReference type="AlphaFoldDB" id="A0A7S0BXI2"/>
<comment type="subcellular location">
    <subcellularLocation>
        <location evidence="1">Cytoplasm</location>
    </subcellularLocation>
</comment>
<dbReference type="PANTHER" id="PTHR44085">
    <property type="entry name" value="SEPIAPTERIN REDUCTASE"/>
    <property type="match status" value="1"/>
</dbReference>